<evidence type="ECO:0000259" key="1">
    <source>
        <dbReference type="PROSITE" id="PS51186"/>
    </source>
</evidence>
<dbReference type="InterPro" id="IPR011009">
    <property type="entry name" value="Kinase-like_dom_sf"/>
</dbReference>
<keyword evidence="2" id="KW-0808">Transferase</keyword>
<dbReference type="AlphaFoldDB" id="A0A2V3Y828"/>
<comment type="caution">
    <text evidence="2">The sequence shown here is derived from an EMBL/GenBank/DDBJ whole genome shotgun (WGS) entry which is preliminary data.</text>
</comment>
<dbReference type="PROSITE" id="PS51186">
    <property type="entry name" value="GNAT"/>
    <property type="match status" value="1"/>
</dbReference>
<dbReference type="GeneID" id="89689148"/>
<protein>
    <submittedName>
        <fullName evidence="2">RimJ/RimL family protein N-acetyltransferase</fullName>
    </submittedName>
</protein>
<dbReference type="PANTHER" id="PTHR43792:SF1">
    <property type="entry name" value="N-ACETYLTRANSFERASE DOMAIN-CONTAINING PROTEIN"/>
    <property type="match status" value="1"/>
</dbReference>
<accession>A0A2V3Y828</accession>
<dbReference type="Proteomes" id="UP000248057">
    <property type="component" value="Unassembled WGS sequence"/>
</dbReference>
<dbReference type="InterPro" id="IPR051531">
    <property type="entry name" value="N-acetyltransferase"/>
</dbReference>
<proteinExistence type="predicted"/>
<dbReference type="PANTHER" id="PTHR43792">
    <property type="entry name" value="GNAT FAMILY, PUTATIVE (AFU_ORTHOLOGUE AFUA_3G00765)-RELATED-RELATED"/>
    <property type="match status" value="1"/>
</dbReference>
<feature type="domain" description="N-acetyltransferase" evidence="1">
    <location>
        <begin position="12"/>
        <end position="168"/>
    </location>
</feature>
<keyword evidence="3" id="KW-1185">Reference proteome</keyword>
<evidence type="ECO:0000313" key="3">
    <source>
        <dbReference type="Proteomes" id="UP000248057"/>
    </source>
</evidence>
<dbReference type="SUPFAM" id="SSF55729">
    <property type="entry name" value="Acyl-CoA N-acyltransferases (Nat)"/>
    <property type="match status" value="1"/>
</dbReference>
<dbReference type="InterPro" id="IPR016181">
    <property type="entry name" value="Acyl_CoA_acyltransferase"/>
</dbReference>
<sequence>MDNTPVIETERLRLRRFTERDADALFAILSDPEVNQFLPMFPLTSLEEAGQYLKEHYLSTYGQPSGYHYAVCLKTDDIPIGYINVSDDDSHDLGYGLKKEFWKKGIMTEAGRALIRKLKTTDLPYITATHDRENPGSGRVMEKIGMIYQYSYEEQWQPKDILVLFRMYQLNFDGDQDHVYQKYWNKYPVHFIEKLEDGGMPETLTVNQKEYRVIRLLGKGKGGYSYLVTDGARSFVLKQIHHEPCDYYQFGDKLESELRDYKRLFDIGIPIPELYDVDRKNERILKEYIEGNTIYDLVLCDQVKPSYFRQIEDMCGRLYPANTNIDYFPANFVVQNDALYYIDYECNNYMEEWNFENWGIRYWSRTKEFLEYEQSQISRRRQRGI</sequence>
<evidence type="ECO:0000313" key="2">
    <source>
        <dbReference type="EMBL" id="PXX54961.1"/>
    </source>
</evidence>
<dbReference type="EMBL" id="QJKD01000003">
    <property type="protein sequence ID" value="PXX54961.1"/>
    <property type="molecule type" value="Genomic_DNA"/>
</dbReference>
<dbReference type="Gene3D" id="3.40.630.30">
    <property type="match status" value="1"/>
</dbReference>
<name>A0A2V3Y828_9FIRM</name>
<dbReference type="Pfam" id="PF13302">
    <property type="entry name" value="Acetyltransf_3"/>
    <property type="match status" value="1"/>
</dbReference>
<dbReference type="SUPFAM" id="SSF56112">
    <property type="entry name" value="Protein kinase-like (PK-like)"/>
    <property type="match status" value="1"/>
</dbReference>
<dbReference type="GO" id="GO:0016747">
    <property type="term" value="F:acyltransferase activity, transferring groups other than amino-acyl groups"/>
    <property type="evidence" value="ECO:0007669"/>
    <property type="project" value="InterPro"/>
</dbReference>
<dbReference type="InterPro" id="IPR000182">
    <property type="entry name" value="GNAT_dom"/>
</dbReference>
<organism evidence="2 3">
    <name type="scientific">Hungatella effluvii</name>
    <dbReference type="NCBI Taxonomy" id="1096246"/>
    <lineage>
        <taxon>Bacteria</taxon>
        <taxon>Bacillati</taxon>
        <taxon>Bacillota</taxon>
        <taxon>Clostridia</taxon>
        <taxon>Lachnospirales</taxon>
        <taxon>Lachnospiraceae</taxon>
        <taxon>Hungatella</taxon>
    </lineage>
</organism>
<gene>
    <name evidence="2" type="ORF">DFR60_10311</name>
</gene>
<dbReference type="RefSeq" id="WP_110322092.1">
    <property type="nucleotide sequence ID" value="NZ_QJKD01000003.1"/>
</dbReference>
<reference evidence="2 3" key="1">
    <citation type="submission" date="2018-05" db="EMBL/GenBank/DDBJ databases">
        <title>Genomic Encyclopedia of Type Strains, Phase IV (KMG-IV): sequencing the most valuable type-strain genomes for metagenomic binning, comparative biology and taxonomic classification.</title>
        <authorList>
            <person name="Goeker M."/>
        </authorList>
    </citation>
    <scope>NUCLEOTIDE SEQUENCE [LARGE SCALE GENOMIC DNA]</scope>
    <source>
        <strain evidence="2 3">DSM 24995</strain>
    </source>
</reference>